<dbReference type="InterPro" id="IPR006094">
    <property type="entry name" value="Oxid_FAD_bind_N"/>
</dbReference>
<dbReference type="InterPro" id="IPR016169">
    <property type="entry name" value="FAD-bd_PCMH_sub2"/>
</dbReference>
<dbReference type="Gene3D" id="3.40.462.20">
    <property type="match status" value="1"/>
</dbReference>
<evidence type="ECO:0000256" key="1">
    <source>
        <dbReference type="ARBA" id="ARBA00001974"/>
    </source>
</evidence>
<dbReference type="RefSeq" id="WP_185048605.1">
    <property type="nucleotide sequence ID" value="NZ_BAABIX010000009.1"/>
</dbReference>
<accession>A0A840NX25</accession>
<dbReference type="AlphaFoldDB" id="A0A840NX25"/>
<dbReference type="PROSITE" id="PS51387">
    <property type="entry name" value="FAD_PCMH"/>
    <property type="match status" value="1"/>
</dbReference>
<feature type="domain" description="FAD-binding PCMH-type" evidence="6">
    <location>
        <begin position="38"/>
        <end position="207"/>
    </location>
</feature>
<keyword evidence="5" id="KW-0560">Oxidoreductase</keyword>
<dbReference type="EMBL" id="JACHGN010000003">
    <property type="protein sequence ID" value="MBB5131762.1"/>
    <property type="molecule type" value="Genomic_DNA"/>
</dbReference>
<comment type="caution">
    <text evidence="7">The sequence shown here is derived from an EMBL/GenBank/DDBJ whole genome shotgun (WGS) entry which is preliminary data.</text>
</comment>
<dbReference type="Gene3D" id="3.30.465.10">
    <property type="match status" value="1"/>
</dbReference>
<dbReference type="Pfam" id="PF01565">
    <property type="entry name" value="FAD_binding_4"/>
    <property type="match status" value="1"/>
</dbReference>
<gene>
    <name evidence="7" type="ORF">HNP84_001475</name>
</gene>
<dbReference type="Gene3D" id="3.30.43.10">
    <property type="entry name" value="Uridine Diphospho-n-acetylenolpyruvylglucosamine Reductase, domain 2"/>
    <property type="match status" value="1"/>
</dbReference>
<evidence type="ECO:0000256" key="4">
    <source>
        <dbReference type="ARBA" id="ARBA00022827"/>
    </source>
</evidence>
<comment type="similarity">
    <text evidence="2">Belongs to the oxygen-dependent FAD-linked oxidoreductase family.</text>
</comment>
<proteinExistence type="inferred from homology"/>
<name>A0A840NX25_9ACTN</name>
<dbReference type="PANTHER" id="PTHR42973:SF39">
    <property type="entry name" value="FAD-BINDING PCMH-TYPE DOMAIN-CONTAINING PROTEIN"/>
    <property type="match status" value="1"/>
</dbReference>
<evidence type="ECO:0000256" key="5">
    <source>
        <dbReference type="ARBA" id="ARBA00023002"/>
    </source>
</evidence>
<dbReference type="PANTHER" id="PTHR42973">
    <property type="entry name" value="BINDING OXIDOREDUCTASE, PUTATIVE (AFU_ORTHOLOGUE AFUA_1G17690)-RELATED"/>
    <property type="match status" value="1"/>
</dbReference>
<dbReference type="InterPro" id="IPR016167">
    <property type="entry name" value="FAD-bd_PCMH_sub1"/>
</dbReference>
<keyword evidence="4" id="KW-0274">FAD</keyword>
<sequence length="456" mass="47767">MSHNDGVLGDDLRRVVRGRVLVPGEEGFAAAATPWNVAVAQPVRAVVEVADADDAAKLVAFASGAGLAVTTQPTGHGATGDVEGAILVRPSRLRGVEVRPAERVVRFEAGMSWGEVLDEAGKHGLGALAGSSPVVGATGYLLGGGMSWFGRAHGVAANSVRAFEVVDADGERARVTAGSDPGLFFALRGGGGDFALVTAVELELFDAPELYGGRIMWPYAMAREVGEAFLEITRDAPEELSVWFALMHFPPSPNVPEPLRGLSVVVADAVHLGGEAEGRELLRRFEPIPGVILDTRTGRRMSELGDVCAEPVAPMPVKAAGRMLTRFDDLVLDRLLTAAGPQGVGPLNSVQIRHTGGALARTPAVPSAAGSFPEPYLCNNVGVLATPETARLVAARDAEIAAALAPYTGERRPLTFMEAGDTAAAAFSPETLARLREIKRARDPHGVFRGNFPVMG</sequence>
<dbReference type="Proteomes" id="UP000578449">
    <property type="component" value="Unassembled WGS sequence"/>
</dbReference>
<dbReference type="InterPro" id="IPR016166">
    <property type="entry name" value="FAD-bd_PCMH"/>
</dbReference>
<dbReference type="GO" id="GO:0071949">
    <property type="term" value="F:FAD binding"/>
    <property type="evidence" value="ECO:0007669"/>
    <property type="project" value="InterPro"/>
</dbReference>
<evidence type="ECO:0000259" key="6">
    <source>
        <dbReference type="PROSITE" id="PS51387"/>
    </source>
</evidence>
<keyword evidence="8" id="KW-1185">Reference proteome</keyword>
<organism evidence="7 8">
    <name type="scientific">Thermocatellispora tengchongensis</name>
    <dbReference type="NCBI Taxonomy" id="1073253"/>
    <lineage>
        <taxon>Bacteria</taxon>
        <taxon>Bacillati</taxon>
        <taxon>Actinomycetota</taxon>
        <taxon>Actinomycetes</taxon>
        <taxon>Streptosporangiales</taxon>
        <taxon>Streptosporangiaceae</taxon>
        <taxon>Thermocatellispora</taxon>
    </lineage>
</organism>
<evidence type="ECO:0000313" key="8">
    <source>
        <dbReference type="Proteomes" id="UP000578449"/>
    </source>
</evidence>
<dbReference type="GO" id="GO:0016491">
    <property type="term" value="F:oxidoreductase activity"/>
    <property type="evidence" value="ECO:0007669"/>
    <property type="project" value="UniProtKB-KW"/>
</dbReference>
<keyword evidence="3" id="KW-0285">Flavoprotein</keyword>
<evidence type="ECO:0000313" key="7">
    <source>
        <dbReference type="EMBL" id="MBB5131762.1"/>
    </source>
</evidence>
<dbReference type="InterPro" id="IPR050416">
    <property type="entry name" value="FAD-linked_Oxidoreductase"/>
</dbReference>
<evidence type="ECO:0000256" key="2">
    <source>
        <dbReference type="ARBA" id="ARBA00005466"/>
    </source>
</evidence>
<comment type="cofactor">
    <cofactor evidence="1">
        <name>FAD</name>
        <dbReference type="ChEBI" id="CHEBI:57692"/>
    </cofactor>
</comment>
<evidence type="ECO:0000256" key="3">
    <source>
        <dbReference type="ARBA" id="ARBA00022630"/>
    </source>
</evidence>
<reference evidence="7 8" key="1">
    <citation type="submission" date="2020-08" db="EMBL/GenBank/DDBJ databases">
        <title>Genomic Encyclopedia of Type Strains, Phase IV (KMG-IV): sequencing the most valuable type-strain genomes for metagenomic binning, comparative biology and taxonomic classification.</title>
        <authorList>
            <person name="Goeker M."/>
        </authorList>
    </citation>
    <scope>NUCLEOTIDE SEQUENCE [LARGE SCALE GENOMIC DNA]</scope>
    <source>
        <strain evidence="7 8">DSM 45615</strain>
    </source>
</reference>
<dbReference type="SUPFAM" id="SSF56176">
    <property type="entry name" value="FAD-binding/transporter-associated domain-like"/>
    <property type="match status" value="1"/>
</dbReference>
<dbReference type="InterPro" id="IPR036318">
    <property type="entry name" value="FAD-bd_PCMH-like_sf"/>
</dbReference>
<protein>
    <submittedName>
        <fullName evidence="7">FAD/FMN-containing dehydrogenase</fullName>
    </submittedName>
</protein>